<dbReference type="InterPro" id="IPR011009">
    <property type="entry name" value="Kinase-like_dom_sf"/>
</dbReference>
<evidence type="ECO:0000313" key="10">
    <source>
        <dbReference type="Proteomes" id="UP000834106"/>
    </source>
</evidence>
<dbReference type="PROSITE" id="PS00108">
    <property type="entry name" value="PROTEIN_KINASE_ST"/>
    <property type="match status" value="1"/>
</dbReference>
<keyword evidence="4" id="KW-0677">Repeat</keyword>
<dbReference type="InterPro" id="IPR001611">
    <property type="entry name" value="Leu-rich_rpt"/>
</dbReference>
<evidence type="ECO:0000256" key="7">
    <source>
        <dbReference type="SAM" id="Phobius"/>
    </source>
</evidence>
<evidence type="ECO:0000259" key="8">
    <source>
        <dbReference type="PROSITE" id="PS50011"/>
    </source>
</evidence>
<dbReference type="PROSITE" id="PS51450">
    <property type="entry name" value="LRR"/>
    <property type="match status" value="1"/>
</dbReference>
<dbReference type="GO" id="GO:0005524">
    <property type="term" value="F:ATP binding"/>
    <property type="evidence" value="ECO:0007669"/>
    <property type="project" value="InterPro"/>
</dbReference>
<evidence type="ECO:0000256" key="1">
    <source>
        <dbReference type="ARBA" id="ARBA00004370"/>
    </source>
</evidence>
<reference evidence="9" key="1">
    <citation type="submission" date="2023-05" db="EMBL/GenBank/DDBJ databases">
        <authorList>
            <person name="Huff M."/>
        </authorList>
    </citation>
    <scope>NUCLEOTIDE SEQUENCE</scope>
</reference>
<dbReference type="EMBL" id="OU503054">
    <property type="protein sequence ID" value="CAI9782597.1"/>
    <property type="molecule type" value="Genomic_DNA"/>
</dbReference>
<proteinExistence type="predicted"/>
<evidence type="ECO:0000256" key="3">
    <source>
        <dbReference type="ARBA" id="ARBA00022692"/>
    </source>
</evidence>
<evidence type="ECO:0000313" key="9">
    <source>
        <dbReference type="EMBL" id="CAI9782597.1"/>
    </source>
</evidence>
<accession>A0AAD2A6T1</accession>
<name>A0AAD2A6T1_9LAMI</name>
<dbReference type="InterPro" id="IPR008271">
    <property type="entry name" value="Ser/Thr_kinase_AS"/>
</dbReference>
<dbReference type="GO" id="GO:0004672">
    <property type="term" value="F:protein kinase activity"/>
    <property type="evidence" value="ECO:0007669"/>
    <property type="project" value="InterPro"/>
</dbReference>
<keyword evidence="3 7" id="KW-0812">Transmembrane</keyword>
<dbReference type="PROSITE" id="PS50011">
    <property type="entry name" value="PROTEIN_KINASE_DOM"/>
    <property type="match status" value="1"/>
</dbReference>
<dbReference type="SMART" id="SM00220">
    <property type="entry name" value="S_TKc"/>
    <property type="match status" value="1"/>
</dbReference>
<evidence type="ECO:0000256" key="4">
    <source>
        <dbReference type="ARBA" id="ARBA00022737"/>
    </source>
</evidence>
<protein>
    <recommendedName>
        <fullName evidence="8">Protein kinase domain-containing protein</fullName>
    </recommendedName>
</protein>
<keyword evidence="10" id="KW-1185">Reference proteome</keyword>
<feature type="transmembrane region" description="Helical" evidence="7">
    <location>
        <begin position="88"/>
        <end position="110"/>
    </location>
</feature>
<dbReference type="AlphaFoldDB" id="A0AAD2A6T1"/>
<dbReference type="Proteomes" id="UP000834106">
    <property type="component" value="Chromosome 19"/>
</dbReference>
<dbReference type="InterPro" id="IPR051564">
    <property type="entry name" value="LRR_receptor-like_kinase"/>
</dbReference>
<dbReference type="Pfam" id="PF00560">
    <property type="entry name" value="LRR_1"/>
    <property type="match status" value="1"/>
</dbReference>
<dbReference type="SUPFAM" id="SSF52058">
    <property type="entry name" value="L domain-like"/>
    <property type="match status" value="1"/>
</dbReference>
<evidence type="ECO:0000256" key="2">
    <source>
        <dbReference type="ARBA" id="ARBA00022614"/>
    </source>
</evidence>
<organism evidence="9 10">
    <name type="scientific">Fraxinus pennsylvanica</name>
    <dbReference type="NCBI Taxonomy" id="56036"/>
    <lineage>
        <taxon>Eukaryota</taxon>
        <taxon>Viridiplantae</taxon>
        <taxon>Streptophyta</taxon>
        <taxon>Embryophyta</taxon>
        <taxon>Tracheophyta</taxon>
        <taxon>Spermatophyta</taxon>
        <taxon>Magnoliopsida</taxon>
        <taxon>eudicotyledons</taxon>
        <taxon>Gunneridae</taxon>
        <taxon>Pentapetalae</taxon>
        <taxon>asterids</taxon>
        <taxon>lamiids</taxon>
        <taxon>Lamiales</taxon>
        <taxon>Oleaceae</taxon>
        <taxon>Oleeae</taxon>
        <taxon>Fraxinus</taxon>
    </lineage>
</organism>
<keyword evidence="5 7" id="KW-1133">Transmembrane helix</keyword>
<gene>
    <name evidence="9" type="ORF">FPE_LOCUS30027</name>
</gene>
<dbReference type="InterPro" id="IPR032675">
    <property type="entry name" value="LRR_dom_sf"/>
</dbReference>
<dbReference type="SUPFAM" id="SSF56112">
    <property type="entry name" value="Protein kinase-like (PK-like)"/>
    <property type="match status" value="1"/>
</dbReference>
<sequence>MVATLIDLSVNQFLGSIPTRIGDLQSLVNLSLAHNILQGFILELMGKLLNLERLDLNHNNLSGICGDPLYGLPPCHTIGNGRQRRRKVMLGVVFALSGTIALIIVAMALACAVKSYRRKNLGESITDFAPPTTLSRVSYYELMQTTEGHSESHLLGSETFGFVYRGTLNNGRDVAIVHCDLKPSNVLLDDDMVAHLCDFGIAKLLDEGESNTHTTTLGTLGYIAPEYGLEGLVSIRSDVYSYGIMLMEIFTSMNPSSEKFSGELSLRSWINDSMPNAITQIIDSNLLALEGEYYTEKLKCLSSIMELALNCSMESANERVNMKEVVVALKKIR</sequence>
<dbReference type="Gene3D" id="1.10.510.10">
    <property type="entry name" value="Transferase(Phosphotransferase) domain 1"/>
    <property type="match status" value="1"/>
</dbReference>
<dbReference type="Pfam" id="PF00069">
    <property type="entry name" value="Pkinase"/>
    <property type="match status" value="1"/>
</dbReference>
<dbReference type="InterPro" id="IPR000719">
    <property type="entry name" value="Prot_kinase_dom"/>
</dbReference>
<keyword evidence="2" id="KW-0433">Leucine-rich repeat</keyword>
<dbReference type="PANTHER" id="PTHR48055:SF36">
    <property type="entry name" value="PROTEIN KINASE, PLANT-TYPE, PUTATIVE-RELATED"/>
    <property type="match status" value="1"/>
</dbReference>
<comment type="subcellular location">
    <subcellularLocation>
        <location evidence="1">Membrane</location>
    </subcellularLocation>
</comment>
<feature type="domain" description="Protein kinase" evidence="8">
    <location>
        <begin position="1"/>
        <end position="333"/>
    </location>
</feature>
<keyword evidence="6 7" id="KW-0472">Membrane</keyword>
<dbReference type="GO" id="GO:0016020">
    <property type="term" value="C:membrane"/>
    <property type="evidence" value="ECO:0007669"/>
    <property type="project" value="UniProtKB-SubCell"/>
</dbReference>
<evidence type="ECO:0000256" key="6">
    <source>
        <dbReference type="ARBA" id="ARBA00023136"/>
    </source>
</evidence>
<evidence type="ECO:0000256" key="5">
    <source>
        <dbReference type="ARBA" id="ARBA00022989"/>
    </source>
</evidence>
<dbReference type="PANTHER" id="PTHR48055">
    <property type="entry name" value="LEUCINE-RICH REPEAT RECEPTOR PROTEIN KINASE EMS1"/>
    <property type="match status" value="1"/>
</dbReference>
<dbReference type="Gene3D" id="3.80.10.10">
    <property type="entry name" value="Ribonuclease Inhibitor"/>
    <property type="match status" value="1"/>
</dbReference>